<dbReference type="OrthoDB" id="2035251at2"/>
<evidence type="ECO:0000313" key="2">
    <source>
        <dbReference type="Proteomes" id="UP000034076"/>
    </source>
</evidence>
<dbReference type="AlphaFoldDB" id="A0A0M2NIA0"/>
<dbReference type="InterPro" id="IPR046142">
    <property type="entry name" value="DUF6144"/>
</dbReference>
<dbReference type="EMBL" id="LAYJ01000102">
    <property type="protein sequence ID" value="KKI50691.1"/>
    <property type="molecule type" value="Genomic_DNA"/>
</dbReference>
<keyword evidence="2" id="KW-1185">Reference proteome</keyword>
<reference evidence="1 2" key="1">
    <citation type="submission" date="2015-04" db="EMBL/GenBank/DDBJ databases">
        <title>Draft genome sequence of bacteremic isolate Catabacter hongkongensis type strain HKU16T.</title>
        <authorList>
            <person name="Lau S.K."/>
            <person name="Teng J.L."/>
            <person name="Huang Y."/>
            <person name="Curreem S.O."/>
            <person name="Tsui S.K."/>
            <person name="Woo P.C."/>
        </authorList>
    </citation>
    <scope>NUCLEOTIDE SEQUENCE [LARGE SCALE GENOMIC DNA]</scope>
    <source>
        <strain evidence="1 2">HKU16</strain>
    </source>
</reference>
<name>A0A0M2NIA0_9FIRM</name>
<organism evidence="1 2">
    <name type="scientific">Christensenella hongkongensis</name>
    <dbReference type="NCBI Taxonomy" id="270498"/>
    <lineage>
        <taxon>Bacteria</taxon>
        <taxon>Bacillati</taxon>
        <taxon>Bacillota</taxon>
        <taxon>Clostridia</taxon>
        <taxon>Christensenellales</taxon>
        <taxon>Christensenellaceae</taxon>
        <taxon>Christensenella</taxon>
    </lineage>
</organism>
<gene>
    <name evidence="1" type="ORF">CHK_1806</name>
</gene>
<proteinExistence type="predicted"/>
<comment type="caution">
    <text evidence="1">The sequence shown here is derived from an EMBL/GenBank/DDBJ whole genome shotgun (WGS) entry which is preliminary data.</text>
</comment>
<accession>A0A0M2NIA0</accession>
<protein>
    <recommendedName>
        <fullName evidence="3">L-2-amino-thiazoline-4-carboxylic acid hydrolase</fullName>
    </recommendedName>
</protein>
<evidence type="ECO:0000313" key="1">
    <source>
        <dbReference type="EMBL" id="KKI50691.1"/>
    </source>
</evidence>
<dbReference type="Proteomes" id="UP000034076">
    <property type="component" value="Unassembled WGS sequence"/>
</dbReference>
<dbReference type="PATRIC" id="fig|270498.16.peg.1075"/>
<dbReference type="Pfam" id="PF19641">
    <property type="entry name" value="DUF6144"/>
    <property type="match status" value="1"/>
</dbReference>
<dbReference type="RefSeq" id="WP_046443671.1">
    <property type="nucleotide sequence ID" value="NZ_CAUERS010000036.1"/>
</dbReference>
<sequence>MFDIRKMQETALFERIKAAAGEELAAAIVYEGGAGSMDDAAWVCETMKRMEAAFDTQTLKRLRMGCQCGYGMDEKKALVRELTRSANNMEEFAGSEKAHNAGLFTEDGALYLSFPFCPCPMLANVKRLDTKTWCYCTMGYSKELFEDVWGCEVEVDLLKSIKAGDDMCLMRITPLSPVW</sequence>
<evidence type="ECO:0008006" key="3">
    <source>
        <dbReference type="Google" id="ProtNLM"/>
    </source>
</evidence>
<dbReference type="STRING" id="270498.CHK_1806"/>